<feature type="compositionally biased region" description="Basic and acidic residues" evidence="1">
    <location>
        <begin position="190"/>
        <end position="199"/>
    </location>
</feature>
<feature type="compositionally biased region" description="Low complexity" evidence="1">
    <location>
        <begin position="455"/>
        <end position="469"/>
    </location>
</feature>
<accession>A0A178DDM7</accession>
<comment type="caution">
    <text evidence="2">The sequence shown here is derived from an EMBL/GenBank/DDBJ whole genome shotgun (WGS) entry which is preliminary data.</text>
</comment>
<feature type="compositionally biased region" description="Polar residues" evidence="1">
    <location>
        <begin position="1"/>
        <end position="17"/>
    </location>
</feature>
<dbReference type="OrthoDB" id="3648773at2759"/>
<feature type="region of interest" description="Disordered" evidence="1">
    <location>
        <begin position="167"/>
        <end position="264"/>
    </location>
</feature>
<evidence type="ECO:0000313" key="2">
    <source>
        <dbReference type="EMBL" id="OAL39323.1"/>
    </source>
</evidence>
<feature type="compositionally biased region" description="Polar residues" evidence="1">
    <location>
        <begin position="251"/>
        <end position="261"/>
    </location>
</feature>
<organism evidence="2 3">
    <name type="scientific">Fonsecaea nubica</name>
    <dbReference type="NCBI Taxonomy" id="856822"/>
    <lineage>
        <taxon>Eukaryota</taxon>
        <taxon>Fungi</taxon>
        <taxon>Dikarya</taxon>
        <taxon>Ascomycota</taxon>
        <taxon>Pezizomycotina</taxon>
        <taxon>Eurotiomycetes</taxon>
        <taxon>Chaetothyriomycetidae</taxon>
        <taxon>Chaetothyriales</taxon>
        <taxon>Herpotrichiellaceae</taxon>
        <taxon>Fonsecaea</taxon>
    </lineage>
</organism>
<feature type="region of interest" description="Disordered" evidence="1">
    <location>
        <begin position="313"/>
        <end position="345"/>
    </location>
</feature>
<gene>
    <name evidence="2" type="ORF">AYO20_01193</name>
</gene>
<evidence type="ECO:0000313" key="3">
    <source>
        <dbReference type="Proteomes" id="UP000185904"/>
    </source>
</evidence>
<feature type="region of interest" description="Disordered" evidence="1">
    <location>
        <begin position="443"/>
        <end position="482"/>
    </location>
</feature>
<reference evidence="2 3" key="1">
    <citation type="submission" date="2016-03" db="EMBL/GenBank/DDBJ databases">
        <title>The draft genome sequence of Fonsecaea nubica causative agent of cutaneous subcutaneous infection in human host.</title>
        <authorList>
            <person name="Costa F."/>
            <person name="Sybren D.H."/>
            <person name="Raittz R.T."/>
            <person name="Weiss V.A."/>
            <person name="Leao A.C."/>
            <person name="Gomes R."/>
            <person name="De Souza E.M."/>
            <person name="Pedrosa F.O."/>
            <person name="Steffens M.B."/>
            <person name="Bombassaro A."/>
            <person name="Tadra-Sfeir M.Z."/>
            <person name="Moreno L.F."/>
            <person name="Najafzadeh M.J."/>
            <person name="Felipe M.S."/>
            <person name="Teixeira M."/>
            <person name="Sun J."/>
            <person name="Xi L."/>
            <person name="Castro M.A."/>
            <person name="Vicente V.A."/>
        </authorList>
    </citation>
    <scope>NUCLEOTIDE SEQUENCE [LARGE SCALE GENOMIC DNA]</scope>
    <source>
        <strain evidence="2 3">CBS 269.64</strain>
    </source>
</reference>
<proteinExistence type="predicted"/>
<sequence>MANPTHTPARANSTIESQAQAKDQDAAAPFRKDLTSYFDISGSSHSNSTADIRFGTQLRRHSPTTATRRPYFRFYSDFDALHKSLHNHTAKRDPPTVDAWARFFSLFLTMFVCTVRGDFASLGSTPVKREAFISPTSPKAEAFSGDVSFLGQAQTSVGDIIVVRTDQTPLTPPSRSFPATEIPTPSSIKVETEFTERRSSSHSPQRKTPSHSSEQQSQTSSRRSSMTPKVVLATPLKYIRQASPLKHSRTTAETKAPQSTPVGLDRRMADHTSQIKRNYTLEALELVTGILQELKLAPSNSLWPPQVINPLRRRTFSNKSPSHQRKKEPRTTQGIISEIDDNHKGSGELLSGLQSYTSSQINLRMGNMPMNTPDETATYKIKRSPSAETEEYFRVDISIRGGTSYLPSEARRIHTPPLPEAGLDGRLKGFFFDYNAPGRSVCLRGTDTPEGAVDSGSTSQDTSGTSGHSRTTPAGKKPGRIKSKNKRILAGDWYDVKLAEVDMNIQADKGEMNQAKQGARRVNSPQCLYKIRKNQRDAAEFDLTIPEHLPSSPLCPRHTKYWRMVRERGSQFRGCFMHGLGVFQAEPPQSN</sequence>
<feature type="region of interest" description="Disordered" evidence="1">
    <location>
        <begin position="1"/>
        <end position="26"/>
    </location>
</feature>
<dbReference type="GeneID" id="34584617"/>
<name>A0A178DDM7_9EURO</name>
<dbReference type="EMBL" id="LVCJ01000005">
    <property type="protein sequence ID" value="OAL39323.1"/>
    <property type="molecule type" value="Genomic_DNA"/>
</dbReference>
<feature type="compositionally biased region" description="Low complexity" evidence="1">
    <location>
        <begin position="210"/>
        <end position="225"/>
    </location>
</feature>
<dbReference type="RefSeq" id="XP_022504335.1">
    <property type="nucleotide sequence ID" value="XM_022639499.1"/>
</dbReference>
<keyword evidence="3" id="KW-1185">Reference proteome</keyword>
<evidence type="ECO:0000256" key="1">
    <source>
        <dbReference type="SAM" id="MobiDB-lite"/>
    </source>
</evidence>
<feature type="compositionally biased region" description="Basic residues" evidence="1">
    <location>
        <begin position="313"/>
        <end position="328"/>
    </location>
</feature>
<protein>
    <submittedName>
        <fullName evidence="2">Uncharacterized protein</fullName>
    </submittedName>
</protein>
<dbReference type="AlphaFoldDB" id="A0A178DDM7"/>
<dbReference type="Proteomes" id="UP000185904">
    <property type="component" value="Unassembled WGS sequence"/>
</dbReference>